<dbReference type="GO" id="GO:0005829">
    <property type="term" value="C:cytosol"/>
    <property type="evidence" value="ECO:0007669"/>
    <property type="project" value="TreeGrafter"/>
</dbReference>
<feature type="compositionally biased region" description="Basic and acidic residues" evidence="2">
    <location>
        <begin position="193"/>
        <end position="208"/>
    </location>
</feature>
<evidence type="ECO:0000313" key="5">
    <source>
        <dbReference type="RefSeq" id="XP_024883173.1"/>
    </source>
</evidence>
<feature type="region of interest" description="Disordered" evidence="2">
    <location>
        <begin position="93"/>
        <end position="341"/>
    </location>
</feature>
<keyword evidence="1" id="KW-0143">Chaperone</keyword>
<organism evidence="4 5">
    <name type="scientific">Temnothorax curvispinosus</name>
    <dbReference type="NCBI Taxonomy" id="300111"/>
    <lineage>
        <taxon>Eukaryota</taxon>
        <taxon>Metazoa</taxon>
        <taxon>Ecdysozoa</taxon>
        <taxon>Arthropoda</taxon>
        <taxon>Hexapoda</taxon>
        <taxon>Insecta</taxon>
        <taxon>Pterygota</taxon>
        <taxon>Neoptera</taxon>
        <taxon>Endopterygota</taxon>
        <taxon>Hymenoptera</taxon>
        <taxon>Apocrita</taxon>
        <taxon>Aculeata</taxon>
        <taxon>Formicoidea</taxon>
        <taxon>Formicidae</taxon>
        <taxon>Myrmicinae</taxon>
        <taxon>Temnothorax</taxon>
    </lineage>
</organism>
<dbReference type="GO" id="GO:0051087">
    <property type="term" value="F:protein-folding chaperone binding"/>
    <property type="evidence" value="ECO:0007669"/>
    <property type="project" value="InterPro"/>
</dbReference>
<dbReference type="RefSeq" id="XP_024883173.1">
    <property type="nucleotide sequence ID" value="XM_025027405.1"/>
</dbReference>
<dbReference type="InterPro" id="IPR003103">
    <property type="entry name" value="BAG_domain"/>
</dbReference>
<dbReference type="Gene3D" id="1.20.58.120">
    <property type="entry name" value="BAG domain"/>
    <property type="match status" value="1"/>
</dbReference>
<accession>A0A6J1QML6</accession>
<evidence type="ECO:0000256" key="2">
    <source>
        <dbReference type="SAM" id="MobiDB-lite"/>
    </source>
</evidence>
<feature type="region of interest" description="Disordered" evidence="2">
    <location>
        <begin position="634"/>
        <end position="741"/>
    </location>
</feature>
<feature type="compositionally biased region" description="Basic residues" evidence="2">
    <location>
        <begin position="709"/>
        <end position="718"/>
    </location>
</feature>
<feature type="compositionally biased region" description="Low complexity" evidence="2">
    <location>
        <begin position="219"/>
        <end position="239"/>
    </location>
</feature>
<sequence>MSFYFRDSPRFADRVRDMSDDELLREMKQRFNEDGGDAFFESGRPTRGDTFDRPFPRLPRGFPFDDDAADVFERPRGDGIRAHLDDLAARHPEFAEHLRGPPWPFGGSLLRDRRCRRHGSGGSNDDQQQGQQHQVDEDARSQASGSSAASGASAVSSHSGGGGGGGGEHDLTSSSAIPQYGLRNTVDIGQQQRRCDMEMSPEKGERGQRSMSAPPESWQQQQGQPQGQDQQSSQPGQGQRFVSRVDITPQHNQQQQRAQSPSKPASNVRHIPIFVEGRDVPVMPKIATDDAPSSTFQQHYHQRQPSPPSHHFDRSSPPAHHFHRPSHFNERFSRQQWPPSHFQDVFYKPAAFEQPIRKQQQPPQYHYQQPQSHQQQPQHHHQQYQQPQSHHEQQHQQQPQHHHQQYQQPQSHNEQHHQQQFQQPQHHQEHQQQQQHQEAPKPKPPMPKDPLERVALVQKEVDNLAEQVRRYVGGSRQDKEYIYLDEMLTRELIKLDDIETEGRENVRQARKNAIKTIQDTISLLESKTPIINQQEQQPTVHEEVQESAEKDQRGEETSQVPEPMEIDAKQEKQSNEPIPLPPGPSAPTKAKVESSESEIAATAAESTNQNIVPPGQQEIEQKIENLSAENMKQLVALMSTDESTKCVNETSKESKQSDGKDGEQRKDSDVSQTMTKNKHATSKQQTKEATEGNTEANDEQRSSTESPRSQKKTKKTKKKEQQQPVSEQAIPLPPPSTESAK</sequence>
<dbReference type="GeneID" id="112461945"/>
<feature type="compositionally biased region" description="Basic and acidic residues" evidence="2">
    <location>
        <begin position="650"/>
        <end position="669"/>
    </location>
</feature>
<evidence type="ECO:0000256" key="1">
    <source>
        <dbReference type="ARBA" id="ARBA00023186"/>
    </source>
</evidence>
<dbReference type="OrthoDB" id="333905at2759"/>
<dbReference type="GO" id="GO:0000774">
    <property type="term" value="F:adenyl-nucleotide exchange factor activity"/>
    <property type="evidence" value="ECO:0007669"/>
    <property type="project" value="TreeGrafter"/>
</dbReference>
<dbReference type="Proteomes" id="UP000504618">
    <property type="component" value="Unplaced"/>
</dbReference>
<reference evidence="5" key="1">
    <citation type="submission" date="2025-08" db="UniProtKB">
        <authorList>
            <consortium name="RefSeq"/>
        </authorList>
    </citation>
    <scope>IDENTIFICATION</scope>
    <source>
        <tissue evidence="5">Whole body</tissue>
    </source>
</reference>
<dbReference type="PANTHER" id="PTHR12329">
    <property type="entry name" value="BCL2-ASSOCIATED ATHANOGENE"/>
    <property type="match status" value="1"/>
</dbReference>
<feature type="compositionally biased region" description="Basic and acidic residues" evidence="2">
    <location>
        <begin position="44"/>
        <end position="55"/>
    </location>
</feature>
<feature type="compositionally biased region" description="Polar residues" evidence="2">
    <location>
        <begin position="249"/>
        <end position="265"/>
    </location>
</feature>
<gene>
    <name evidence="5" type="primary">LOC112461945</name>
</gene>
<evidence type="ECO:0000313" key="4">
    <source>
        <dbReference type="Proteomes" id="UP000504618"/>
    </source>
</evidence>
<feature type="compositionally biased region" description="Low complexity" evidence="2">
    <location>
        <begin position="359"/>
        <end position="388"/>
    </location>
</feature>
<feature type="region of interest" description="Disordered" evidence="2">
    <location>
        <begin position="34"/>
        <end position="71"/>
    </location>
</feature>
<dbReference type="Pfam" id="PF02179">
    <property type="entry name" value="BAG"/>
    <property type="match status" value="1"/>
</dbReference>
<dbReference type="GO" id="GO:0005634">
    <property type="term" value="C:nucleus"/>
    <property type="evidence" value="ECO:0007669"/>
    <property type="project" value="TreeGrafter"/>
</dbReference>
<evidence type="ECO:0000259" key="3">
    <source>
        <dbReference type="PROSITE" id="PS51035"/>
    </source>
</evidence>
<feature type="compositionally biased region" description="Low complexity" evidence="2">
    <location>
        <begin position="141"/>
        <end position="158"/>
    </location>
</feature>
<feature type="compositionally biased region" description="Basic and acidic residues" evidence="2">
    <location>
        <begin position="540"/>
        <end position="556"/>
    </location>
</feature>
<dbReference type="InterPro" id="IPR036533">
    <property type="entry name" value="BAG_dom_sf"/>
</dbReference>
<feature type="compositionally biased region" description="Low complexity" evidence="2">
    <location>
        <begin position="123"/>
        <end position="133"/>
    </location>
</feature>
<dbReference type="GO" id="GO:0050821">
    <property type="term" value="P:protein stabilization"/>
    <property type="evidence" value="ECO:0007669"/>
    <property type="project" value="TreeGrafter"/>
</dbReference>
<name>A0A6J1QML6_9HYME</name>
<feature type="compositionally biased region" description="Polar residues" evidence="2">
    <location>
        <begin position="525"/>
        <end position="539"/>
    </location>
</feature>
<dbReference type="SUPFAM" id="SSF63491">
    <property type="entry name" value="BAG domain"/>
    <property type="match status" value="1"/>
</dbReference>
<feature type="region of interest" description="Disordered" evidence="2">
    <location>
        <begin position="356"/>
        <end position="449"/>
    </location>
</feature>
<keyword evidence="4" id="KW-1185">Reference proteome</keyword>
<dbReference type="SMART" id="SM00264">
    <property type="entry name" value="BAG"/>
    <property type="match status" value="1"/>
</dbReference>
<protein>
    <submittedName>
        <fullName evidence="5">BAG domain-containing protein Samui-like isoform X1</fullName>
    </submittedName>
</protein>
<dbReference type="AlphaFoldDB" id="A0A6J1QML6"/>
<dbReference type="PANTHER" id="PTHR12329:SF5">
    <property type="entry name" value="STARVIN, ISOFORM E"/>
    <property type="match status" value="1"/>
</dbReference>
<feature type="compositionally biased region" description="Pro residues" evidence="2">
    <location>
        <begin position="731"/>
        <end position="741"/>
    </location>
</feature>
<dbReference type="GO" id="GO:0016020">
    <property type="term" value="C:membrane"/>
    <property type="evidence" value="ECO:0007669"/>
    <property type="project" value="TreeGrafter"/>
</dbReference>
<feature type="region of interest" description="Disordered" evidence="2">
    <location>
        <begin position="525"/>
        <end position="615"/>
    </location>
</feature>
<feature type="compositionally biased region" description="Low complexity" evidence="2">
    <location>
        <begin position="395"/>
        <end position="437"/>
    </location>
</feature>
<feature type="domain" description="BAG" evidence="3">
    <location>
        <begin position="450"/>
        <end position="528"/>
    </location>
</feature>
<proteinExistence type="predicted"/>
<dbReference type="PROSITE" id="PS51035">
    <property type="entry name" value="BAG"/>
    <property type="match status" value="1"/>
</dbReference>
<dbReference type="InterPro" id="IPR039773">
    <property type="entry name" value="BAG_chaperone_regulator"/>
</dbReference>
<feature type="compositionally biased region" description="Low complexity" evidence="2">
    <location>
        <begin position="597"/>
        <end position="607"/>
    </location>
</feature>